<dbReference type="GeneID" id="101071808"/>
<evidence type="ECO:0000259" key="3">
    <source>
        <dbReference type="Pfam" id="PF21388"/>
    </source>
</evidence>
<dbReference type="OMA" id="CWYRNPV"/>
<name>A0A3B5KAM5_TAKRU</name>
<dbReference type="STRING" id="31033.ENSTRUP00000052471"/>
<dbReference type="Ensembl" id="ENSTRUT00000057467.2">
    <property type="protein sequence ID" value="ENSTRUP00000052471.2"/>
    <property type="gene ID" value="ENSTRUG00000023901.2"/>
</dbReference>
<reference evidence="4" key="2">
    <citation type="submission" date="2025-08" db="UniProtKB">
        <authorList>
            <consortium name="Ensembl"/>
        </authorList>
    </citation>
    <scope>IDENTIFICATION</scope>
</reference>
<dbReference type="OrthoDB" id="9837000at2759"/>
<evidence type="ECO:0000256" key="2">
    <source>
        <dbReference type="SAM" id="MobiDB-lite"/>
    </source>
</evidence>
<organism evidence="4 5">
    <name type="scientific">Takifugu rubripes</name>
    <name type="common">Japanese pufferfish</name>
    <name type="synonym">Fugu rubripes</name>
    <dbReference type="NCBI Taxonomy" id="31033"/>
    <lineage>
        <taxon>Eukaryota</taxon>
        <taxon>Metazoa</taxon>
        <taxon>Chordata</taxon>
        <taxon>Craniata</taxon>
        <taxon>Vertebrata</taxon>
        <taxon>Euteleostomi</taxon>
        <taxon>Actinopterygii</taxon>
        <taxon>Neopterygii</taxon>
        <taxon>Teleostei</taxon>
        <taxon>Neoteleostei</taxon>
        <taxon>Acanthomorphata</taxon>
        <taxon>Eupercaria</taxon>
        <taxon>Tetraodontiformes</taxon>
        <taxon>Tetradontoidea</taxon>
        <taxon>Tetraodontidae</taxon>
        <taxon>Takifugu</taxon>
    </lineage>
</organism>
<dbReference type="RefSeq" id="XP_003967059.2">
    <property type="nucleotide sequence ID" value="XM_003967010.3"/>
</dbReference>
<feature type="region of interest" description="Disordered" evidence="2">
    <location>
        <begin position="234"/>
        <end position="285"/>
    </location>
</feature>
<dbReference type="AlphaFoldDB" id="A0A3B5KAM5"/>
<evidence type="ECO:0000313" key="5">
    <source>
        <dbReference type="Proteomes" id="UP000005226"/>
    </source>
</evidence>
<dbReference type="CTD" id="124044"/>
<dbReference type="GeneTree" id="ENSGT00530000063956"/>
<reference evidence="4" key="3">
    <citation type="submission" date="2025-09" db="UniProtKB">
        <authorList>
            <consortium name="Ensembl"/>
        </authorList>
    </citation>
    <scope>IDENTIFICATION</scope>
</reference>
<evidence type="ECO:0000313" key="4">
    <source>
        <dbReference type="Ensembl" id="ENSTRUP00000052471.2"/>
    </source>
</evidence>
<protein>
    <recommendedName>
        <fullName evidence="3">Spermatogenesis-associated protein 2 PUB-like domain-containing protein</fullName>
    </recommendedName>
</protein>
<dbReference type="PANTHER" id="PTHR15326:SF7">
    <property type="entry name" value="SPERMATOGENESIS-ASSOCIATED PROTEIN 2-LIKE PROTEIN"/>
    <property type="match status" value="1"/>
</dbReference>
<feature type="region of interest" description="Disordered" evidence="2">
    <location>
        <begin position="310"/>
        <end position="343"/>
    </location>
</feature>
<feature type="compositionally biased region" description="Basic and acidic residues" evidence="2">
    <location>
        <begin position="238"/>
        <end position="255"/>
    </location>
</feature>
<proteinExistence type="inferred from homology"/>
<dbReference type="Pfam" id="PF21388">
    <property type="entry name" value="SPATA2_PUB-like"/>
    <property type="match status" value="1"/>
</dbReference>
<accession>A0A3B5KAM5</accession>
<dbReference type="Proteomes" id="UP000005226">
    <property type="component" value="Chromosome 9"/>
</dbReference>
<dbReference type="KEGG" id="tru:101071808"/>
<feature type="domain" description="Spermatogenesis-associated protein 2 PUB-like" evidence="3">
    <location>
        <begin position="81"/>
        <end position="208"/>
    </location>
</feature>
<dbReference type="RefSeq" id="XP_011605110.2">
    <property type="nucleotide sequence ID" value="XM_011606808.2"/>
</dbReference>
<dbReference type="RefSeq" id="XP_011605111.2">
    <property type="nucleotide sequence ID" value="XM_011606809.2"/>
</dbReference>
<dbReference type="InParanoid" id="A0A3B5KAM5"/>
<keyword evidence="5" id="KW-1185">Reference proteome</keyword>
<feature type="compositionally biased region" description="Low complexity" evidence="2">
    <location>
        <begin position="267"/>
        <end position="285"/>
    </location>
</feature>
<evidence type="ECO:0000256" key="1">
    <source>
        <dbReference type="ARBA" id="ARBA00038142"/>
    </source>
</evidence>
<sequence length="517" mass="56584">MSISRWRATDLVSAYSHSLEQQIVERGSSLACRDEKLFAQAEDLLRDGDAQDIHCLDLDPLLVMEESLKASATDPGRAKAKGGLQGLAKAFEVVEQAALNLYLGPWRREYKFVKMYSGTFTHFIKPVLSTSQIEKLFGLLGYQLSSRHEQLRLQPSRVGPASLDDLVRLSCALFLARCECRLLLAALGKHVGEAQWELSVVRERQKGNSLQVALDNTKKKLQVSEPLFEGEEEVDLYTDEHLNGRQRARKEERRATQSGAPSPAVKAHSNGAASPSSGASHAAAPAREDVHVSTFNCQLTKMSLLEQDVANSARVKEGKPPREESTFSKDDAQSQSQQVEPAGFGESLAEAHAFCSCLQSPEVSLKLCIECNTLHDVACALLQDCIVQSHCIALPDPTDRATAQSNAAAPAAGGDDSAPISPPLKPTPFHHCCDLSQLDPQLLCLTCGVFHSRSCRETDLCQKRHQIKRLGVCPCGSTCSRDPLVLCHYCGNEYCRPCWFRSPVVCTCGQTLNQSPV</sequence>
<gene>
    <name evidence="4" type="primary">spata2l</name>
</gene>
<comment type="similarity">
    <text evidence="1">Belongs to the SPATA2 family.</text>
</comment>
<reference evidence="4 5" key="1">
    <citation type="journal article" date="2011" name="Genome Biol. Evol.">
        <title>Integration of the genetic map and genome assembly of fugu facilitates insights into distinct features of genome evolution in teleosts and mammals.</title>
        <authorList>
            <person name="Kai W."/>
            <person name="Kikuchi K."/>
            <person name="Tohari S."/>
            <person name="Chew A.K."/>
            <person name="Tay A."/>
            <person name="Fujiwara A."/>
            <person name="Hosoya S."/>
            <person name="Suetake H."/>
            <person name="Naruse K."/>
            <person name="Brenner S."/>
            <person name="Suzuki Y."/>
            <person name="Venkatesh B."/>
        </authorList>
    </citation>
    <scope>NUCLEOTIDE SEQUENCE [LARGE SCALE GENOMIC DNA]</scope>
</reference>
<dbReference type="Gene3D" id="1.20.58.2190">
    <property type="match status" value="1"/>
</dbReference>
<feature type="compositionally biased region" description="Basic and acidic residues" evidence="2">
    <location>
        <begin position="314"/>
        <end position="332"/>
    </location>
</feature>
<dbReference type="GO" id="GO:0005737">
    <property type="term" value="C:cytoplasm"/>
    <property type="evidence" value="ECO:0007669"/>
    <property type="project" value="TreeGrafter"/>
</dbReference>
<dbReference type="InterPro" id="IPR048839">
    <property type="entry name" value="SPATA2_PUB-like"/>
</dbReference>
<dbReference type="PANTHER" id="PTHR15326">
    <property type="entry name" value="SPERMATOGENESIS-ASSOCIATED PROTEIN 2/TAMOZHENNIC"/>
    <property type="match status" value="1"/>
</dbReference>